<gene>
    <name evidence="1" type="ORF">DZF98_14115</name>
</gene>
<evidence type="ECO:0000313" key="2">
    <source>
        <dbReference type="Proteomes" id="UP000265355"/>
    </source>
</evidence>
<evidence type="ECO:0000313" key="1">
    <source>
        <dbReference type="EMBL" id="RII89427.1"/>
    </source>
</evidence>
<dbReference type="Proteomes" id="UP000265355">
    <property type="component" value="Unassembled WGS sequence"/>
</dbReference>
<reference evidence="1 2" key="1">
    <citation type="submission" date="2018-08" db="EMBL/GenBank/DDBJ databases">
        <title>Genome Sequence of Clavibacter michiganensis Subspecies type strains, and the Atypical Peach-Colored Strains Isolated from Tomato.</title>
        <authorList>
            <person name="Osdaghi E."/>
            <person name="Portier P."/>
            <person name="Briand M."/>
            <person name="Jacques M.-A."/>
        </authorList>
    </citation>
    <scope>NUCLEOTIDE SEQUENCE [LARGE SCALE GENOMIC DNA]</scope>
    <source>
        <strain evidence="1 2">CFBP 8216</strain>
    </source>
</reference>
<organism evidence="1 2">
    <name type="scientific">Clavibacter californiensis</name>
    <dbReference type="NCBI Taxonomy" id="1401995"/>
    <lineage>
        <taxon>Bacteria</taxon>
        <taxon>Bacillati</taxon>
        <taxon>Actinomycetota</taxon>
        <taxon>Actinomycetes</taxon>
        <taxon>Micrococcales</taxon>
        <taxon>Microbacteriaceae</taxon>
        <taxon>Clavibacter</taxon>
    </lineage>
</organism>
<protein>
    <submittedName>
        <fullName evidence="1">Esterase</fullName>
    </submittedName>
</protein>
<accession>A0ABX9N244</accession>
<proteinExistence type="predicted"/>
<sequence length="49" mass="5205">MTGTRTRRSLLSRIARPVIALVGGQAEFASPARTMGGAHRRVIRPGGFA</sequence>
<dbReference type="EMBL" id="QWEE01000362">
    <property type="protein sequence ID" value="RII89427.1"/>
    <property type="molecule type" value="Genomic_DNA"/>
</dbReference>
<keyword evidence="2" id="KW-1185">Reference proteome</keyword>
<name>A0ABX9N244_9MICO</name>
<feature type="non-terminal residue" evidence="1">
    <location>
        <position position="49"/>
    </location>
</feature>
<comment type="caution">
    <text evidence="1">The sequence shown here is derived from an EMBL/GenBank/DDBJ whole genome shotgun (WGS) entry which is preliminary data.</text>
</comment>